<accession>A0AAW1AY57</accession>
<evidence type="ECO:0000313" key="3">
    <source>
        <dbReference type="EMBL" id="KAK9394724.1"/>
    </source>
</evidence>
<feature type="domain" description="SET" evidence="2">
    <location>
        <begin position="46"/>
        <end position="158"/>
    </location>
</feature>
<gene>
    <name evidence="3" type="ORF">NXF25_015252</name>
</gene>
<feature type="region of interest" description="Disordered" evidence="1">
    <location>
        <begin position="447"/>
        <end position="478"/>
    </location>
</feature>
<reference evidence="3 4" key="1">
    <citation type="journal article" date="2024" name="Proc. Natl. Acad. Sci. U.S.A.">
        <title>The genetic regulatory architecture and epigenomic basis for age-related changes in rattlesnake venom.</title>
        <authorList>
            <person name="Hogan M.P."/>
            <person name="Holding M.L."/>
            <person name="Nystrom G.S."/>
            <person name="Colston T.J."/>
            <person name="Bartlett D.A."/>
            <person name="Mason A.J."/>
            <person name="Ellsworth S.A."/>
            <person name="Rautsaw R.M."/>
            <person name="Lawrence K.C."/>
            <person name="Strickland J.L."/>
            <person name="He B."/>
            <person name="Fraser P."/>
            <person name="Margres M.J."/>
            <person name="Gilbert D.M."/>
            <person name="Gibbs H.L."/>
            <person name="Parkinson C.L."/>
            <person name="Rokyta D.R."/>
        </authorList>
    </citation>
    <scope>NUCLEOTIDE SEQUENCE [LARGE SCALE GENOMIC DNA]</scope>
    <source>
        <strain evidence="3">DRR0105</strain>
    </source>
</reference>
<evidence type="ECO:0000259" key="2">
    <source>
        <dbReference type="Pfam" id="PF21549"/>
    </source>
</evidence>
<dbReference type="InterPro" id="IPR046341">
    <property type="entry name" value="SET_dom_sf"/>
</dbReference>
<evidence type="ECO:0000313" key="4">
    <source>
        <dbReference type="Proteomes" id="UP001474421"/>
    </source>
</evidence>
<feature type="compositionally biased region" description="Polar residues" evidence="1">
    <location>
        <begin position="447"/>
        <end position="467"/>
    </location>
</feature>
<dbReference type="EMBL" id="JAOTOJ010000011">
    <property type="protein sequence ID" value="KAK9394724.1"/>
    <property type="molecule type" value="Genomic_DNA"/>
</dbReference>
<keyword evidence="4" id="KW-1185">Reference proteome</keyword>
<organism evidence="3 4">
    <name type="scientific">Crotalus adamanteus</name>
    <name type="common">Eastern diamondback rattlesnake</name>
    <dbReference type="NCBI Taxonomy" id="8729"/>
    <lineage>
        <taxon>Eukaryota</taxon>
        <taxon>Metazoa</taxon>
        <taxon>Chordata</taxon>
        <taxon>Craniata</taxon>
        <taxon>Vertebrata</taxon>
        <taxon>Euteleostomi</taxon>
        <taxon>Lepidosauria</taxon>
        <taxon>Squamata</taxon>
        <taxon>Bifurcata</taxon>
        <taxon>Unidentata</taxon>
        <taxon>Episquamata</taxon>
        <taxon>Toxicofera</taxon>
        <taxon>Serpentes</taxon>
        <taxon>Colubroidea</taxon>
        <taxon>Viperidae</taxon>
        <taxon>Crotalinae</taxon>
        <taxon>Crotalus</taxon>
    </lineage>
</organism>
<comment type="caution">
    <text evidence="3">The sequence shown here is derived from an EMBL/GenBank/DDBJ whole genome shotgun (WGS) entry which is preliminary data.</text>
</comment>
<protein>
    <submittedName>
        <fullName evidence="3">Prdm1: PR domain zinc finger protein 1</fullName>
    </submittedName>
</protein>
<dbReference type="Pfam" id="PF21549">
    <property type="entry name" value="PRDM2_PR"/>
    <property type="match status" value="1"/>
</dbReference>
<dbReference type="AlphaFoldDB" id="A0AAW1AY57"/>
<sequence length="478" mass="55129">MKEAIRIPLREFAFQERSTYIVKDQLCGPNSIHPPAQVSLPLNLDFKHDSNNKIKAVISKEYIPKGIYFGPLTGKIYIRDNIPNHMDWKKFWRVFSAEGKLHHLVDVSDPSFSNWMCYVNPAPTYHAQNLMACQQNLEIFFYTITPILAGMELLVCPTYGESRHLQYLFPRELTPEPECLNLRNLPTEPSFEVTSHSLQRNSNDNKTCTVITMKDKSEDEEENVEQDVPSRKISHKNIKLMTDVFHRAEKQAMKLKSSCTESKFKFAKEMLGLPGERNMRTENQHHYGFSPCHSITSPQMELNICNKYSSCSECHYMSKMPNAYCHICSTTTANYPKSVMVSHDLSFPSGLFLTNSWKIKPQCLSSQDIMEKQPPYPRIYHNVYLPILTQGKYNAKKSPNLFSFYAGTFSLLGCNYENPTFFHDFRTQQLKATSPTFYQHESVNLSTPKNYSSMSKEGNKSKSSPLNRKNGKIRYECN</sequence>
<evidence type="ECO:0000256" key="1">
    <source>
        <dbReference type="SAM" id="MobiDB-lite"/>
    </source>
</evidence>
<proteinExistence type="predicted"/>
<dbReference type="InterPro" id="IPR001214">
    <property type="entry name" value="SET_dom"/>
</dbReference>
<dbReference type="Proteomes" id="UP001474421">
    <property type="component" value="Unassembled WGS sequence"/>
</dbReference>
<feature type="non-terminal residue" evidence="3">
    <location>
        <position position="478"/>
    </location>
</feature>
<dbReference type="Gene3D" id="2.170.270.10">
    <property type="entry name" value="SET domain"/>
    <property type="match status" value="1"/>
</dbReference>
<name>A0AAW1AY57_CROAD</name>